<name>A0ABU2ULF5_9ACTN</name>
<reference evidence="7" key="1">
    <citation type="submission" date="2024-05" db="EMBL/GenBank/DDBJ databases">
        <title>30 novel species of actinomycetes from the DSMZ collection.</title>
        <authorList>
            <person name="Nouioui I."/>
        </authorList>
    </citation>
    <scope>NUCLEOTIDE SEQUENCE</scope>
    <source>
        <strain evidence="7">DSM 41014</strain>
    </source>
</reference>
<feature type="region of interest" description="Disordered" evidence="5">
    <location>
        <begin position="304"/>
        <end position="330"/>
    </location>
</feature>
<evidence type="ECO:0000256" key="1">
    <source>
        <dbReference type="ARBA" id="ARBA00009437"/>
    </source>
</evidence>
<dbReference type="InterPro" id="IPR000847">
    <property type="entry name" value="LysR_HTH_N"/>
</dbReference>
<dbReference type="InterPro" id="IPR036388">
    <property type="entry name" value="WH-like_DNA-bd_sf"/>
</dbReference>
<sequence length="330" mass="35655">MTGGTPGTDLIDMRLLRTFMVVAQELNFTRAGTLLHLTQQTVSSQVRTLETGLGVELFRRTTRHVRLTEAGMLLRQRMQPILDAMDEAVVEARELARRDGVVFVVGHTASAAHRLLPRAAGLLERIAPGLRLRCEQRTELGLRAAVAEGSVHLGVGLEVAFPAARIASHQLGPEPWCVVVGSQHPLAGRGRLALADLVGHEWLSWPRSSHPGHWRAVHRLAALAPPERAVRETWLSVAHSRLAGTDAVMLQPLSYAAHCARGLVVLELVDAPAAHFTAVWSTLMTPPCLNQVLAALSKAAEYPPDRAHGRLSPQASGTALEGTAPDVGRH</sequence>
<dbReference type="Gene3D" id="1.10.10.10">
    <property type="entry name" value="Winged helix-like DNA-binding domain superfamily/Winged helix DNA-binding domain"/>
    <property type="match status" value="1"/>
</dbReference>
<dbReference type="PANTHER" id="PTHR30346">
    <property type="entry name" value="TRANSCRIPTIONAL DUAL REGULATOR HCAR-RELATED"/>
    <property type="match status" value="1"/>
</dbReference>
<evidence type="ECO:0000259" key="6">
    <source>
        <dbReference type="PROSITE" id="PS50931"/>
    </source>
</evidence>
<dbReference type="Proteomes" id="UP001180489">
    <property type="component" value="Unassembled WGS sequence"/>
</dbReference>
<organism evidence="7 8">
    <name type="scientific">Streptomyces hintoniae</name>
    <dbReference type="NCBI Taxonomy" id="3075521"/>
    <lineage>
        <taxon>Bacteria</taxon>
        <taxon>Bacillati</taxon>
        <taxon>Actinomycetota</taxon>
        <taxon>Actinomycetes</taxon>
        <taxon>Kitasatosporales</taxon>
        <taxon>Streptomycetaceae</taxon>
        <taxon>Streptomyces</taxon>
    </lineage>
</organism>
<dbReference type="Pfam" id="PF03466">
    <property type="entry name" value="LysR_substrate"/>
    <property type="match status" value="1"/>
</dbReference>
<dbReference type="InterPro" id="IPR036390">
    <property type="entry name" value="WH_DNA-bd_sf"/>
</dbReference>
<dbReference type="EMBL" id="JAVRFF010000017">
    <property type="protein sequence ID" value="MDT0473761.1"/>
    <property type="molecule type" value="Genomic_DNA"/>
</dbReference>
<proteinExistence type="inferred from homology"/>
<comment type="similarity">
    <text evidence="1">Belongs to the LysR transcriptional regulatory family.</text>
</comment>
<dbReference type="PRINTS" id="PR00039">
    <property type="entry name" value="HTHLYSR"/>
</dbReference>
<dbReference type="SUPFAM" id="SSF46785">
    <property type="entry name" value="Winged helix' DNA-binding domain"/>
    <property type="match status" value="1"/>
</dbReference>
<dbReference type="PANTHER" id="PTHR30346:SF28">
    <property type="entry name" value="HTH-TYPE TRANSCRIPTIONAL REGULATOR CYNR"/>
    <property type="match status" value="1"/>
</dbReference>
<evidence type="ECO:0000256" key="2">
    <source>
        <dbReference type="ARBA" id="ARBA00023015"/>
    </source>
</evidence>
<gene>
    <name evidence="7" type="ORF">RM863_16650</name>
</gene>
<keyword evidence="2" id="KW-0805">Transcription regulation</keyword>
<comment type="caution">
    <text evidence="7">The sequence shown here is derived from an EMBL/GenBank/DDBJ whole genome shotgun (WGS) entry which is preliminary data.</text>
</comment>
<dbReference type="Pfam" id="PF00126">
    <property type="entry name" value="HTH_1"/>
    <property type="match status" value="1"/>
</dbReference>
<evidence type="ECO:0000256" key="5">
    <source>
        <dbReference type="SAM" id="MobiDB-lite"/>
    </source>
</evidence>
<evidence type="ECO:0000313" key="7">
    <source>
        <dbReference type="EMBL" id="MDT0473761.1"/>
    </source>
</evidence>
<dbReference type="PROSITE" id="PS50931">
    <property type="entry name" value="HTH_LYSR"/>
    <property type="match status" value="1"/>
</dbReference>
<keyword evidence="4" id="KW-0804">Transcription</keyword>
<dbReference type="RefSeq" id="WP_311635541.1">
    <property type="nucleotide sequence ID" value="NZ_JAVRFF010000017.1"/>
</dbReference>
<dbReference type="InterPro" id="IPR005119">
    <property type="entry name" value="LysR_subst-bd"/>
</dbReference>
<keyword evidence="8" id="KW-1185">Reference proteome</keyword>
<feature type="domain" description="HTH lysR-type" evidence="6">
    <location>
        <begin position="11"/>
        <end position="68"/>
    </location>
</feature>
<evidence type="ECO:0000256" key="4">
    <source>
        <dbReference type="ARBA" id="ARBA00023163"/>
    </source>
</evidence>
<keyword evidence="3" id="KW-0238">DNA-binding</keyword>
<evidence type="ECO:0000313" key="8">
    <source>
        <dbReference type="Proteomes" id="UP001180489"/>
    </source>
</evidence>
<accession>A0ABU2ULF5</accession>
<protein>
    <submittedName>
        <fullName evidence="7">LysR family transcriptional regulator</fullName>
    </submittedName>
</protein>
<dbReference type="Gene3D" id="3.40.190.10">
    <property type="entry name" value="Periplasmic binding protein-like II"/>
    <property type="match status" value="2"/>
</dbReference>
<evidence type="ECO:0000256" key="3">
    <source>
        <dbReference type="ARBA" id="ARBA00023125"/>
    </source>
</evidence>
<dbReference type="SUPFAM" id="SSF53850">
    <property type="entry name" value="Periplasmic binding protein-like II"/>
    <property type="match status" value="1"/>
</dbReference>